<dbReference type="AlphaFoldDB" id="A0A7C8VNE8"/>
<reference evidence="2 3" key="1">
    <citation type="submission" date="2020-01" db="EMBL/GenBank/DDBJ databases">
        <authorList>
            <person name="Palmer J.M."/>
        </authorList>
    </citation>
    <scope>NUCLEOTIDE SEQUENCE [LARGE SCALE GENOMIC DNA]</scope>
    <source>
        <strain evidence="2 3">TWF970</strain>
    </source>
</reference>
<dbReference type="Pfam" id="PF12937">
    <property type="entry name" value="F-box-like"/>
    <property type="match status" value="1"/>
</dbReference>
<feature type="domain" description="F-box" evidence="1">
    <location>
        <begin position="3"/>
        <end position="48"/>
    </location>
</feature>
<dbReference type="SUPFAM" id="SSF81383">
    <property type="entry name" value="F-box domain"/>
    <property type="match status" value="1"/>
</dbReference>
<dbReference type="Gene3D" id="3.80.10.10">
    <property type="entry name" value="Ribonuclease Inhibitor"/>
    <property type="match status" value="1"/>
</dbReference>
<evidence type="ECO:0000313" key="2">
    <source>
        <dbReference type="EMBL" id="KAF3289290.1"/>
    </source>
</evidence>
<comment type="caution">
    <text evidence="2">The sequence shown here is derived from an EMBL/GenBank/DDBJ whole genome shotgun (WGS) entry which is preliminary data.</text>
</comment>
<gene>
    <name evidence="2" type="ORF">TWF970_003070</name>
</gene>
<dbReference type="InterPro" id="IPR032675">
    <property type="entry name" value="LRR_dom_sf"/>
</dbReference>
<accession>A0A7C8VNE8</accession>
<dbReference type="InterPro" id="IPR001810">
    <property type="entry name" value="F-box_dom"/>
</dbReference>
<dbReference type="InterPro" id="IPR036047">
    <property type="entry name" value="F-box-like_dom_sf"/>
</dbReference>
<sequence length="595" mass="67729">MASLNNLIATPEILNYIFQYLPKPDILRLALTCKALLPASLDSLWKNLKLFPEEQYPGPDRKSEKEFCKFVTKYGASSSGIQYTKKLDVGNCLNWDSLASRALLRLLESGSLQPGVIELHLYGSNAGKQLQHFKRYSESRSLVDFSVRLHATVALAKLADLHKITYLELHYNPPSFGVDFDLEVRSEPCAKATILGCAEVLRQTPKLTEFKWNNGYSIEGDNVIEFNMISDELKIFQGVFEGLERLRVLVISGCFFHPSFCLIPPRSLKKLVVTGLVSSAWWRKLAVCPLVGLETLELSTSDASRHPHLEDFPYLADELPIKNFRLEDVAVVSLKKFIFNGRDKPLNMYQSFVRRNPMIDPYTKRSALNEQAGKILQEGLELVLRELRKCKIAVINTYIKRFKEGHPPPDENGFMTEFSKLVLTNIAGDLPEQLYRLETSGMGIGNQCREQLQGYLEDSINETAGVYADFEEGKLDITEKKFMEDCIKKLMHRVKESEDYVFKAERFVTGPIEEFVVRMRKLQSAVIKDVLVDKLAAGHELTMGIVLDIWTQAVIDFEKHKEAIFCAGGYHMYSRSMSRTGFDPVYVSLYPSRNR</sequence>
<dbReference type="PROSITE" id="PS50181">
    <property type="entry name" value="FBOX"/>
    <property type="match status" value="1"/>
</dbReference>
<organism evidence="2 3">
    <name type="scientific">Orbilia oligospora</name>
    <name type="common">Nematode-trapping fungus</name>
    <name type="synonym">Arthrobotrys oligospora</name>
    <dbReference type="NCBI Taxonomy" id="2813651"/>
    <lineage>
        <taxon>Eukaryota</taxon>
        <taxon>Fungi</taxon>
        <taxon>Dikarya</taxon>
        <taxon>Ascomycota</taxon>
        <taxon>Pezizomycotina</taxon>
        <taxon>Orbiliomycetes</taxon>
        <taxon>Orbiliales</taxon>
        <taxon>Orbiliaceae</taxon>
        <taxon>Orbilia</taxon>
    </lineage>
</organism>
<evidence type="ECO:0000313" key="3">
    <source>
        <dbReference type="Proteomes" id="UP000474640"/>
    </source>
</evidence>
<evidence type="ECO:0000259" key="1">
    <source>
        <dbReference type="PROSITE" id="PS50181"/>
    </source>
</evidence>
<proteinExistence type="predicted"/>
<name>A0A7C8VNE8_ORBOL</name>
<dbReference type="EMBL" id="JAABOJ010000002">
    <property type="protein sequence ID" value="KAF3289290.1"/>
    <property type="molecule type" value="Genomic_DNA"/>
</dbReference>
<dbReference type="OrthoDB" id="10358377at2759"/>
<dbReference type="Proteomes" id="UP000474640">
    <property type="component" value="Unassembled WGS sequence"/>
</dbReference>
<protein>
    <recommendedName>
        <fullName evidence="1">F-box domain-containing protein</fullName>
    </recommendedName>
</protein>